<reference evidence="1" key="1">
    <citation type="journal article" date="2014" name="Nat. Commun.">
        <title>Multiple recent horizontal transfers of a large genomic region in cheese making fungi.</title>
        <authorList>
            <person name="Cheeseman K."/>
            <person name="Ropars J."/>
            <person name="Renault P."/>
            <person name="Dupont J."/>
            <person name="Gouzy J."/>
            <person name="Branca A."/>
            <person name="Abraham A.L."/>
            <person name="Ceppi M."/>
            <person name="Conseiller E."/>
            <person name="Debuchy R."/>
            <person name="Malagnac F."/>
            <person name="Goarin A."/>
            <person name="Silar P."/>
            <person name="Lacoste S."/>
            <person name="Sallet E."/>
            <person name="Bensimon A."/>
            <person name="Giraud T."/>
            <person name="Brygoo Y."/>
        </authorList>
    </citation>
    <scope>NUCLEOTIDE SEQUENCE [LARGE SCALE GENOMIC DNA]</scope>
    <source>
        <strain evidence="1">FM164</strain>
    </source>
</reference>
<sequence>MFSREIKRYIKRYITFGSRGMRHAVDVQNTHLLLMEEGEIVSSMVEMEQEQSTRVGGLLETPVSKPLCPSSCVRRARGVGPRMAPSCVTLGHTSLCGVQTICLSPAWDRCVAKMPNTPDMFKYGSPTEHEQVRERGSE</sequence>
<evidence type="ECO:0000313" key="1">
    <source>
        <dbReference type="EMBL" id="CDM38202.1"/>
    </source>
</evidence>
<dbReference type="EMBL" id="HG792024">
    <property type="protein sequence ID" value="CDM38202.1"/>
    <property type="molecule type" value="Genomic_DNA"/>
</dbReference>
<organism evidence="1 2">
    <name type="scientific">Penicillium roqueforti (strain FM164)</name>
    <dbReference type="NCBI Taxonomy" id="1365484"/>
    <lineage>
        <taxon>Eukaryota</taxon>
        <taxon>Fungi</taxon>
        <taxon>Dikarya</taxon>
        <taxon>Ascomycota</taxon>
        <taxon>Pezizomycotina</taxon>
        <taxon>Eurotiomycetes</taxon>
        <taxon>Eurotiomycetidae</taxon>
        <taxon>Eurotiales</taxon>
        <taxon>Aspergillaceae</taxon>
        <taxon>Penicillium</taxon>
    </lineage>
</organism>
<name>W6R8L3_PENRF</name>
<keyword evidence="2" id="KW-1185">Reference proteome</keyword>
<protein>
    <submittedName>
        <fullName evidence="1">Uncharacterized protein</fullName>
    </submittedName>
</protein>
<dbReference type="Proteomes" id="UP000030686">
    <property type="component" value="Unassembled WGS sequence"/>
</dbReference>
<accession>W6R8L3</accession>
<proteinExistence type="predicted"/>
<evidence type="ECO:0000313" key="2">
    <source>
        <dbReference type="Proteomes" id="UP000030686"/>
    </source>
</evidence>
<dbReference type="AlphaFoldDB" id="W6R8L3"/>
<gene>
    <name evidence="1" type="ORF">PROQFM164_S10g000016</name>
</gene>